<organism evidence="2 3">
    <name type="scientific">Prosthecobacter vanneervenii</name>
    <dbReference type="NCBI Taxonomy" id="48466"/>
    <lineage>
        <taxon>Bacteria</taxon>
        <taxon>Pseudomonadati</taxon>
        <taxon>Verrucomicrobiota</taxon>
        <taxon>Verrucomicrobiia</taxon>
        <taxon>Verrucomicrobiales</taxon>
        <taxon>Verrucomicrobiaceae</taxon>
        <taxon>Prosthecobacter</taxon>
    </lineage>
</organism>
<dbReference type="Proteomes" id="UP000590740">
    <property type="component" value="Unassembled WGS sequence"/>
</dbReference>
<gene>
    <name evidence="2" type="ORF">HNQ65_004446</name>
</gene>
<evidence type="ECO:0000313" key="2">
    <source>
        <dbReference type="EMBL" id="MBB5034838.1"/>
    </source>
</evidence>
<feature type="signal peptide" evidence="1">
    <location>
        <begin position="1"/>
        <end position="20"/>
    </location>
</feature>
<comment type="caution">
    <text evidence="2">The sequence shown here is derived from an EMBL/GenBank/DDBJ whole genome shotgun (WGS) entry which is preliminary data.</text>
</comment>
<name>A0A7W7YES8_9BACT</name>
<dbReference type="RefSeq" id="WP_184343029.1">
    <property type="nucleotide sequence ID" value="NZ_JACHIG010000012.1"/>
</dbReference>
<reference evidence="2 3" key="1">
    <citation type="submission" date="2020-08" db="EMBL/GenBank/DDBJ databases">
        <title>Genomic Encyclopedia of Type Strains, Phase IV (KMG-IV): sequencing the most valuable type-strain genomes for metagenomic binning, comparative biology and taxonomic classification.</title>
        <authorList>
            <person name="Goeker M."/>
        </authorList>
    </citation>
    <scope>NUCLEOTIDE SEQUENCE [LARGE SCALE GENOMIC DNA]</scope>
    <source>
        <strain evidence="2 3">DSM 12252</strain>
    </source>
</reference>
<protein>
    <submittedName>
        <fullName evidence="2">Uncharacterized protein</fullName>
    </submittedName>
</protein>
<feature type="chain" id="PRO_5030860380" evidence="1">
    <location>
        <begin position="21"/>
        <end position="281"/>
    </location>
</feature>
<evidence type="ECO:0000256" key="1">
    <source>
        <dbReference type="SAM" id="SignalP"/>
    </source>
</evidence>
<proteinExistence type="predicted"/>
<sequence>MRFLPSVLLCFYALAGLAYGQQKEWPEVEKFEASIQNVLWDLRGTNSLKHLRYDGEKFFSVRADGTNQGAFKDHAFVDAGVFQLVFSDTRAAWYFVSDDLKYITPVNISEMIEFKAEPGTAIKPVKNFPQDVQNVVWVGRNQVAELKMRWNGKELEVGAKKDAWIVQKVDAVVANRRVLEAGGEGGALFWLAVSEDGSEATWLKVEDVFGGHAGANASKAAQSTPMTGLSAQQNDLANHAEDLMNAGDKMRAATLLRELVRKNADNKEALKKLQARFKTLK</sequence>
<keyword evidence="3" id="KW-1185">Reference proteome</keyword>
<evidence type="ECO:0000313" key="3">
    <source>
        <dbReference type="Proteomes" id="UP000590740"/>
    </source>
</evidence>
<accession>A0A7W7YES8</accession>
<keyword evidence="1" id="KW-0732">Signal</keyword>
<dbReference type="AlphaFoldDB" id="A0A7W7YES8"/>
<dbReference type="EMBL" id="JACHIG010000012">
    <property type="protein sequence ID" value="MBB5034838.1"/>
    <property type="molecule type" value="Genomic_DNA"/>
</dbReference>